<dbReference type="PANTHER" id="PTHR43690">
    <property type="entry name" value="NARDILYSIN"/>
    <property type="match status" value="1"/>
</dbReference>
<evidence type="ECO:0000256" key="4">
    <source>
        <dbReference type="ARBA" id="ARBA00022833"/>
    </source>
</evidence>
<keyword evidence="2" id="KW-0645">Protease</keyword>
<comment type="similarity">
    <text evidence="1">Belongs to the peptidase M16 family.</text>
</comment>
<accession>A0ABY8API0</accession>
<dbReference type="Gene3D" id="3.30.830.10">
    <property type="entry name" value="Metalloenzyme, LuxS/M16 peptidase-like"/>
    <property type="match status" value="2"/>
</dbReference>
<proteinExistence type="inferred from homology"/>
<feature type="domain" description="Peptidase M16 N-terminal" evidence="6">
    <location>
        <begin position="30"/>
        <end position="175"/>
    </location>
</feature>
<dbReference type="Pfam" id="PF05193">
    <property type="entry name" value="Peptidase_M16_C"/>
    <property type="match status" value="1"/>
</dbReference>
<protein>
    <submittedName>
        <fullName evidence="8">Pitrilysin family protein</fullName>
    </submittedName>
</protein>
<gene>
    <name evidence="8" type="ORF">PXX05_10965</name>
</gene>
<evidence type="ECO:0000256" key="1">
    <source>
        <dbReference type="ARBA" id="ARBA00007261"/>
    </source>
</evidence>
<evidence type="ECO:0000256" key="2">
    <source>
        <dbReference type="ARBA" id="ARBA00022670"/>
    </source>
</evidence>
<dbReference type="InterPro" id="IPR050626">
    <property type="entry name" value="Peptidase_M16"/>
</dbReference>
<dbReference type="PANTHER" id="PTHR43690:SF17">
    <property type="entry name" value="PROTEIN YHJJ"/>
    <property type="match status" value="1"/>
</dbReference>
<dbReference type="InterPro" id="IPR011249">
    <property type="entry name" value="Metalloenz_LuxS/M16"/>
</dbReference>
<evidence type="ECO:0000259" key="6">
    <source>
        <dbReference type="Pfam" id="PF00675"/>
    </source>
</evidence>
<evidence type="ECO:0000256" key="3">
    <source>
        <dbReference type="ARBA" id="ARBA00022801"/>
    </source>
</evidence>
<keyword evidence="9" id="KW-1185">Reference proteome</keyword>
<keyword evidence="5" id="KW-0482">Metalloprotease</keyword>
<evidence type="ECO:0000256" key="5">
    <source>
        <dbReference type="ARBA" id="ARBA00023049"/>
    </source>
</evidence>
<organism evidence="8 9">
    <name type="scientific">Legionella cardiaca</name>
    <dbReference type="NCBI Taxonomy" id="1071983"/>
    <lineage>
        <taxon>Bacteria</taxon>
        <taxon>Pseudomonadati</taxon>
        <taxon>Pseudomonadota</taxon>
        <taxon>Gammaproteobacteria</taxon>
        <taxon>Legionellales</taxon>
        <taxon>Legionellaceae</taxon>
        <taxon>Legionella</taxon>
    </lineage>
</organism>
<dbReference type="Pfam" id="PF00675">
    <property type="entry name" value="Peptidase_M16"/>
    <property type="match status" value="1"/>
</dbReference>
<dbReference type="RefSeq" id="WP_275088256.1">
    <property type="nucleotide sequence ID" value="NZ_CP119078.1"/>
</dbReference>
<evidence type="ECO:0000259" key="7">
    <source>
        <dbReference type="Pfam" id="PF05193"/>
    </source>
</evidence>
<dbReference type="EMBL" id="CP119078">
    <property type="protein sequence ID" value="WED42433.1"/>
    <property type="molecule type" value="Genomic_DNA"/>
</dbReference>
<keyword evidence="3" id="KW-0378">Hydrolase</keyword>
<keyword evidence="4" id="KW-0862">Zinc</keyword>
<sequence>MRIALMIFLTALSYQAVSQVREFTLNNGLKVLVKEDHRAPIAVSMIWYNVGSADEPGGLTGVSHALEHVMFKGTPKFPLGIFSKTIASVGGQENAFTNFDYTAYFVKVATSQLPIAFELEADRMQNLLLDKEEFAKEIKVIREERRLRTDDNPQALAFERYMAAAHLTDPYHHPVIGWMSDLHQMSIDDLKSWYQHFYAPDNATLVVVGDVDAEKVHQLAIQYFGQITKHSDYMRRPQIEPPSYGQKSVEVFAPAKLPLLMFGYTVPSVKTAKNTWEPYALELIGGILDAGESARFSKNLIRGQHVASGLDTYYNLYARYQTQFIVFGTPSQTHTVSELKTAMVKEIDRLKNELVPPAELQRIKTQIIAQKTFEKDSIFGQAMELGLLETVGLGWQLADAYTDRINQITPEQIQEVARHYFKDIAETETLLIPVPQEEQA</sequence>
<dbReference type="InterPro" id="IPR007863">
    <property type="entry name" value="Peptidase_M16_C"/>
</dbReference>
<name>A0ABY8API0_9GAMM</name>
<evidence type="ECO:0000313" key="8">
    <source>
        <dbReference type="EMBL" id="WED42433.1"/>
    </source>
</evidence>
<dbReference type="Proteomes" id="UP001222087">
    <property type="component" value="Chromosome"/>
</dbReference>
<evidence type="ECO:0000313" key="9">
    <source>
        <dbReference type="Proteomes" id="UP001222087"/>
    </source>
</evidence>
<dbReference type="InterPro" id="IPR011765">
    <property type="entry name" value="Pept_M16_N"/>
</dbReference>
<dbReference type="SUPFAM" id="SSF63411">
    <property type="entry name" value="LuxS/MPP-like metallohydrolase"/>
    <property type="match status" value="2"/>
</dbReference>
<feature type="domain" description="Peptidase M16 C-terminal" evidence="7">
    <location>
        <begin position="185"/>
        <end position="366"/>
    </location>
</feature>
<reference evidence="8 9" key="1">
    <citation type="submission" date="2023-02" db="EMBL/GenBank/DDBJ databases">
        <title>Genome Sequence of L. cardiaca H63T.</title>
        <authorList>
            <person name="Lopez A.E."/>
            <person name="Cianciotto N.P."/>
        </authorList>
    </citation>
    <scope>NUCLEOTIDE SEQUENCE [LARGE SCALE GENOMIC DNA]</scope>
    <source>
        <strain evidence="8 9">H63</strain>
    </source>
</reference>